<dbReference type="GO" id="GO:0003676">
    <property type="term" value="F:nucleic acid binding"/>
    <property type="evidence" value="ECO:0007669"/>
    <property type="project" value="InterPro"/>
</dbReference>
<proteinExistence type="predicted"/>
<reference evidence="3" key="1">
    <citation type="submission" date="2019-08" db="EMBL/GenBank/DDBJ databases">
        <authorList>
            <person name="Kucharzyk K."/>
            <person name="Murdoch R.W."/>
            <person name="Higgins S."/>
            <person name="Loffler F."/>
        </authorList>
    </citation>
    <scope>NUCLEOTIDE SEQUENCE</scope>
</reference>
<keyword evidence="1" id="KW-0233">DNA recombination</keyword>
<dbReference type="InterPro" id="IPR053392">
    <property type="entry name" value="Transposase_IS30-like"/>
</dbReference>
<dbReference type="GO" id="GO:0004803">
    <property type="term" value="F:transposase activity"/>
    <property type="evidence" value="ECO:0007669"/>
    <property type="project" value="TreeGrafter"/>
</dbReference>
<sequence>MTRTYQQLSAEERGVIMAMKEQASSARAIAKVLGRSPSTITRELRRNGYQSEDEQCVMGRPRVAGGYDANRAGKRARRVRRAAWPVRKLHRQGALWAEVRALLERKLSPEQIAAKLKQRHPEQPQLQASHETIYTAIYAMPKGDLRRELVVLLRQGRGARKPRTRGKDRRGSLQDMLSIHVRPPEANDRLLPGHWEGDLIKGKANASAVGTLVCRKSLFAMLVKLDGSTAIDALNGFTQAFSGLPPEIRQTLTYDQGKEMALHKKLAENTGLKIYFCDPHSPWQRGINEHTNGLLRQYLPKGTDLSVYSQRELDHIAWELNMRPRKTLGWRSPAEVFFDNIFMDKAGMIPNVALGL</sequence>
<protein>
    <submittedName>
        <fullName evidence="3">IS30 family transposase IS1086</fullName>
    </submittedName>
</protein>
<dbReference type="Gene3D" id="3.30.420.10">
    <property type="entry name" value="Ribonuclease H-like superfamily/Ribonuclease H"/>
    <property type="match status" value="1"/>
</dbReference>
<dbReference type="InterPro" id="IPR012337">
    <property type="entry name" value="RNaseH-like_sf"/>
</dbReference>
<dbReference type="GO" id="GO:0006310">
    <property type="term" value="P:DNA recombination"/>
    <property type="evidence" value="ECO:0007669"/>
    <property type="project" value="UniProtKB-KW"/>
</dbReference>
<evidence type="ECO:0000259" key="2">
    <source>
        <dbReference type="PROSITE" id="PS50994"/>
    </source>
</evidence>
<dbReference type="GO" id="GO:0015074">
    <property type="term" value="P:DNA integration"/>
    <property type="evidence" value="ECO:0007669"/>
    <property type="project" value="InterPro"/>
</dbReference>
<dbReference type="InterPro" id="IPR001584">
    <property type="entry name" value="Integrase_cat-core"/>
</dbReference>
<evidence type="ECO:0000313" key="3">
    <source>
        <dbReference type="EMBL" id="MPM52518.1"/>
    </source>
</evidence>
<gene>
    <name evidence="3" type="ORF">SDC9_99278</name>
</gene>
<dbReference type="InterPro" id="IPR051917">
    <property type="entry name" value="Transposase-Integrase"/>
</dbReference>
<name>A0A645AIG8_9ZZZZ</name>
<dbReference type="Pfam" id="PF13936">
    <property type="entry name" value="HTH_38"/>
    <property type="match status" value="1"/>
</dbReference>
<comment type="caution">
    <text evidence="3">The sequence shown here is derived from an EMBL/GenBank/DDBJ whole genome shotgun (WGS) entry which is preliminary data.</text>
</comment>
<dbReference type="InterPro" id="IPR036397">
    <property type="entry name" value="RNaseH_sf"/>
</dbReference>
<dbReference type="AlphaFoldDB" id="A0A645AIG8"/>
<dbReference type="PANTHER" id="PTHR10948">
    <property type="entry name" value="TRANSPOSASE"/>
    <property type="match status" value="1"/>
</dbReference>
<accession>A0A645AIG8</accession>
<dbReference type="GO" id="GO:0005829">
    <property type="term" value="C:cytosol"/>
    <property type="evidence" value="ECO:0007669"/>
    <property type="project" value="TreeGrafter"/>
</dbReference>
<dbReference type="Gene3D" id="1.10.10.60">
    <property type="entry name" value="Homeodomain-like"/>
    <property type="match status" value="1"/>
</dbReference>
<organism evidence="3">
    <name type="scientific">bioreactor metagenome</name>
    <dbReference type="NCBI Taxonomy" id="1076179"/>
    <lineage>
        <taxon>unclassified sequences</taxon>
        <taxon>metagenomes</taxon>
        <taxon>ecological metagenomes</taxon>
    </lineage>
</organism>
<feature type="domain" description="Integrase catalytic" evidence="2">
    <location>
        <begin position="188"/>
        <end position="341"/>
    </location>
</feature>
<dbReference type="GO" id="GO:0032196">
    <property type="term" value="P:transposition"/>
    <property type="evidence" value="ECO:0007669"/>
    <property type="project" value="TreeGrafter"/>
</dbReference>
<dbReference type="PROSITE" id="PS50994">
    <property type="entry name" value="INTEGRASE"/>
    <property type="match status" value="1"/>
</dbReference>
<dbReference type="SUPFAM" id="SSF53098">
    <property type="entry name" value="Ribonuclease H-like"/>
    <property type="match status" value="1"/>
</dbReference>
<dbReference type="Pfam" id="PF00665">
    <property type="entry name" value="rve"/>
    <property type="match status" value="1"/>
</dbReference>
<dbReference type="EMBL" id="VSSQ01013899">
    <property type="protein sequence ID" value="MPM52518.1"/>
    <property type="molecule type" value="Genomic_DNA"/>
</dbReference>
<evidence type="ECO:0000256" key="1">
    <source>
        <dbReference type="ARBA" id="ARBA00023172"/>
    </source>
</evidence>
<dbReference type="NCBIfam" id="NF033563">
    <property type="entry name" value="transpos_IS30"/>
    <property type="match status" value="1"/>
</dbReference>
<dbReference type="PANTHER" id="PTHR10948:SF23">
    <property type="entry name" value="TRANSPOSASE INSI FOR INSERTION SEQUENCE ELEMENT IS30A-RELATED"/>
    <property type="match status" value="1"/>
</dbReference>
<dbReference type="InterPro" id="IPR025246">
    <property type="entry name" value="IS30-like_HTH"/>
</dbReference>